<gene>
    <name evidence="2" type="ORF">XNOV1_A038497</name>
</gene>
<dbReference type="PANTHER" id="PTHR36688:SF1">
    <property type="entry name" value="ENDONUCLEASE_EXONUCLEASE_PHOSPHATASE DOMAIN-CONTAINING PROTEIN"/>
    <property type="match status" value="1"/>
</dbReference>
<feature type="domain" description="Endonuclease/exonuclease/phosphatase" evidence="1">
    <location>
        <begin position="74"/>
        <end position="185"/>
    </location>
</feature>
<accession>A0AAV1HNI4</accession>
<dbReference type="InterPro" id="IPR005135">
    <property type="entry name" value="Endo/exonuclease/phosphatase"/>
</dbReference>
<organism evidence="2 3">
    <name type="scientific">Xyrichtys novacula</name>
    <name type="common">Pearly razorfish</name>
    <name type="synonym">Hemipteronotus novacula</name>
    <dbReference type="NCBI Taxonomy" id="13765"/>
    <lineage>
        <taxon>Eukaryota</taxon>
        <taxon>Metazoa</taxon>
        <taxon>Chordata</taxon>
        <taxon>Craniata</taxon>
        <taxon>Vertebrata</taxon>
        <taxon>Euteleostomi</taxon>
        <taxon>Actinopterygii</taxon>
        <taxon>Neopterygii</taxon>
        <taxon>Teleostei</taxon>
        <taxon>Neoteleostei</taxon>
        <taxon>Acanthomorphata</taxon>
        <taxon>Eupercaria</taxon>
        <taxon>Labriformes</taxon>
        <taxon>Labridae</taxon>
        <taxon>Xyrichtys</taxon>
    </lineage>
</organism>
<evidence type="ECO:0000313" key="3">
    <source>
        <dbReference type="Proteomes" id="UP001178508"/>
    </source>
</evidence>
<reference evidence="2" key="1">
    <citation type="submission" date="2023-08" db="EMBL/GenBank/DDBJ databases">
        <authorList>
            <person name="Alioto T."/>
            <person name="Alioto T."/>
            <person name="Gomez Garrido J."/>
        </authorList>
    </citation>
    <scope>NUCLEOTIDE SEQUENCE</scope>
</reference>
<dbReference type="EMBL" id="OY660886">
    <property type="protein sequence ID" value="CAJ1086729.1"/>
    <property type="molecule type" value="Genomic_DNA"/>
</dbReference>
<dbReference type="InterPro" id="IPR043502">
    <property type="entry name" value="DNA/RNA_pol_sf"/>
</dbReference>
<dbReference type="Proteomes" id="UP001178508">
    <property type="component" value="Chromosome 23"/>
</dbReference>
<dbReference type="InterPro" id="IPR052560">
    <property type="entry name" value="RdDP_mobile_element"/>
</dbReference>
<dbReference type="InterPro" id="IPR036691">
    <property type="entry name" value="Endo/exonu/phosph_ase_sf"/>
</dbReference>
<protein>
    <submittedName>
        <fullName evidence="2">PREDICTED: growth/differentiation factor 11</fullName>
    </submittedName>
</protein>
<dbReference type="Pfam" id="PF14529">
    <property type="entry name" value="Exo_endo_phos_2"/>
    <property type="match status" value="1"/>
</dbReference>
<dbReference type="PANTHER" id="PTHR36688">
    <property type="entry name" value="ENDO/EXONUCLEASE/PHOSPHATASE DOMAIN-CONTAINING PROTEIN"/>
    <property type="match status" value="1"/>
</dbReference>
<dbReference type="SUPFAM" id="SSF56672">
    <property type="entry name" value="DNA/RNA polymerases"/>
    <property type="match status" value="1"/>
</dbReference>
<keyword evidence="3" id="KW-1185">Reference proteome</keyword>
<name>A0AAV1HNI4_XYRNO</name>
<dbReference type="Gene3D" id="3.60.10.10">
    <property type="entry name" value="Endonuclease/exonuclease/phosphatase"/>
    <property type="match status" value="1"/>
</dbReference>
<evidence type="ECO:0000313" key="2">
    <source>
        <dbReference type="EMBL" id="CAJ1086729.1"/>
    </source>
</evidence>
<evidence type="ECO:0000259" key="1">
    <source>
        <dbReference type="Pfam" id="PF14529"/>
    </source>
</evidence>
<dbReference type="AlphaFoldDB" id="A0AAV1HNI4"/>
<dbReference type="SUPFAM" id="SSF56219">
    <property type="entry name" value="DNase I-like"/>
    <property type="match status" value="1"/>
</dbReference>
<sequence>MVNRFDILCMQETHIGPAQHRPTIPGMNLIAESRHREYGSAIFSRPNLKIEEVWTHTTEGNMETITGALPNVSVTSVYKPPASPFLYTELPERCKRRFHISIGDFNAHSTSWGYENNNKDGDEVETWLKSKHLTLIHNAKLPKSFHSARWKRGYNPDLACVSSDIASRTHKEVLDPILHTQHRPIAITVTSALQATTIPFRRRFNLRKADWLSFQQEIEHSISNIPSLPNNYSNFTDLVKRSARHHIPRGCQTQYIPGLSETSSDLLKAYYEEYNNDPFSSTTMELGETLISELVANGRNQLYRRPTGEHHRTVISDQPQPASSLTKPFDIEELETALGKLKPRKAAGIDDILAEMLQHLGPKAKTWLLEMLNTCMAQKTIPPLYERLLLQRLMPLMDTKLTKDQAGFRPGRSCAGQLLNLTQHIEDGFEEKLITGAAFIDLTAAYDTVQHRAMVRKLLDMTECQRAIYADDLCITTQQVEFQKIESVLESALQEISNYYNNNHHRKPNPSKTQLCSFHLKNRDTKRELSITWDGHKLSNHPHPMYLGVTLDRTLSYKKHLENTKAKANTHNNILRKLITPTLNDTCRIITGCVKSTPIPCLYALAGISPQHIRRLGIAQDERRTQEMEMDVRHPLHGHIAPLRMLRSRTSFVQTVLPLQTTKEATRANIWEDEWKSCDPRALKWLDRGITPTESLASGHDLGWTTWKSLNRLRVEQGRCKALMKVWNYTIEDMCSCGSMQTMSHLLECADAPQCRPEDLAEPTPAAVAYARYWQNVI</sequence>
<proteinExistence type="predicted"/>
<dbReference type="GO" id="GO:0003824">
    <property type="term" value="F:catalytic activity"/>
    <property type="evidence" value="ECO:0007669"/>
    <property type="project" value="InterPro"/>
</dbReference>